<dbReference type="GO" id="GO:0042391">
    <property type="term" value="P:regulation of membrane potential"/>
    <property type="evidence" value="ECO:0007669"/>
    <property type="project" value="TreeGrafter"/>
</dbReference>
<evidence type="ECO:0000256" key="2">
    <source>
        <dbReference type="ARBA" id="ARBA00022448"/>
    </source>
</evidence>
<feature type="domain" description="Cyclic nucleotide-binding" evidence="8">
    <location>
        <begin position="1340"/>
        <end position="1456"/>
    </location>
</feature>
<keyword evidence="4 7" id="KW-1133">Transmembrane helix</keyword>
<feature type="transmembrane region" description="Helical" evidence="7">
    <location>
        <begin position="58"/>
        <end position="76"/>
    </location>
</feature>
<feature type="transmembrane region" description="Helical" evidence="7">
    <location>
        <begin position="1665"/>
        <end position="1689"/>
    </location>
</feature>
<dbReference type="Proteomes" id="UP001152888">
    <property type="component" value="Unassembled WGS sequence"/>
</dbReference>
<protein>
    <recommendedName>
        <fullName evidence="8">Cyclic nucleotide-binding domain-containing protein</fullName>
    </recommendedName>
</protein>
<sequence>MNEEIGASTASSWRECSRVLLNLPNSTAWNIFIVTTSILNYLLVTVALTVLSNSYMDYLPFFVIFDVSYLLHFVLLNTHRSSKNARKNLTEVVDTSMLCLVADSLSLVPFVMVLTPFFNETYTRFTLLFRLLGVLRLRHVVYFRKKQNSVFKNSLGWCIAEAAILMCLLIYQTNLAWFSLDDEDVQNFLHEFQHSKNSEDEHTVEYLGNSHLFLTHMSTLILFNAGLQEQHLSTRSELYYFITITLAGHFFCITLICSIAWFSIYSNYNRVEDCKKIEDLNRFLKHTDKNMRIKIRKYYKSLWQKERGYLEQSLLHMIPESLQMDVFYDLSCGLLNRSLILKDLPTMVQRKLPIKMITLQSGECAYYQYVVKNGMVCIEDGILEILHHEDGESPVMSLASGSILGEIALIFNVPAKATVRALTNTKLLTLEKSDFVSVMLDYPEELHNIQRTLKDRIDNVKMQNEKRMRYNLKRLKIQINGIRIHDFQGHVQGNASIPNVHLSLYKLSKRNLSNTLAWMFHDECIMMEVWRVAHSLLQIILCIIYPYYVTFVKTVPYWLSVFVRISDFFCVTNLIVKCYTMKNIREQTKLRDIVNERMDDWRVNLDVFSTLPIEVWCNFFENIIDRDRYYDVLQLNRLLRLHHLSYIIKHDCSWKAWLIKSVFCITLFIYYYCCILYLYACFYEICYVNSWFLHKLFELSRNGVAQVNHFSLMFYYVTIYFFRTGNCMIFPKTSDVVVLFTLLTICALLVRSYFLAQIVSHVFMAYATDGWRYLDFKLKRLDEIYSITRSSSERVKQYMTSDSYHYTLSSENFMSETCPKHLRLLLHSSRTGDSLSHIALFKAVDLYCLTLMMKSSKIIRIPKSEIVYYYGDVTRQFFVLINGCCEVYNCEDTFEKIVEAVCDFGTLETIFGIPKKQTVIAATDCDLLMIEYSDLYKVLKTFSKEIDAVEYVRDRSDMRLLVENLDKGRHLEGYPYRDYILLEKSVINLSRIATGYWKIYKQNWGSFWFLAWLLLPVSVNPHGLLFKMWCIVRCVSITIVCILQPIALAITTYEEKLHWIIWICQLSLYLDIYINLHVAVYETGYFRSHPAYTARYYLTHSFVLDLVALLPWESIAYATSTRYRKYWRILKLVQVHRVISCVAYFESDRLRPRASLKIIKMLTLILFVVHLLACFVMNTLCSKDITDSSKTGIDDEMNCQLFSNSSHFKKYLISFQIGTHLLSNTGFTDFEAWSTVPMFLTILLGFVIFSIFSAIIAALILENGRNTFKFRSQAEKLMKFLEKRNVRKSFRRRAYEHLNLIWERTKGINEHCLEELSLGPKLTEDIFLNRYQYVFRDACLFSDVPSTTFKIFVREMKIYHFRKGEIIQRVRDVVSDLFFLTSGQIEVKDEYSDYIRTLEAASVFGNLQRGKYAESKVTLTARRNVETCGLPTERFLSLAKMQPSLLLRIGGYFDRKKDYLLPLAGETDLLKGLKKQSSQYYDMESDEEPVSRKKSLPSITNRSALQFMLINRWFKFGLKPDHKIFEMIDIMTVMSTVINLLIIPYVFVTQDSSPYYFVYLSLEPVYYLRLVMKFHKGFISYYGNFIFTNAKIAKKYLNSPREVFWDVVPNLPLELVCFTFHQEDWFFFYTCFRLIHMLRFYYIPNYFNTKEEILTMEKWLPLMKIMVYSILCCHFMACVFLFAACPFGSCLSESWMQSISGTSTEITLQNKMLLTYLYVITLMTTTDIGSIVRKRWFEICFSSMSVLLGKVMVAVWIGEMLRVLLTYGIPFMDYGNKTRLLLEQSKNNGISGFILHKTEVYLEKLWRYEKGENVPYLLEILPYSLKCDIMFSLYHEPLRQLFIFKDTSIELLRQICSRLHRAVYFENDYVLKQKDFYSKMYFIYEGEITVFNKFSDLSEAHHVVLRKNDSFGVLQGLNLETVQHFSYRVISKRAEILTLAYSDWIHLLEFFPDDKENVVSRGKREFARF</sequence>
<feature type="transmembrane region" description="Helical" evidence="7">
    <location>
        <begin position="529"/>
        <end position="549"/>
    </location>
</feature>
<dbReference type="InterPro" id="IPR000595">
    <property type="entry name" value="cNMP-bd_dom"/>
</dbReference>
<evidence type="ECO:0000256" key="6">
    <source>
        <dbReference type="ARBA" id="ARBA00023136"/>
    </source>
</evidence>
<evidence type="ECO:0000256" key="5">
    <source>
        <dbReference type="ARBA" id="ARBA00023065"/>
    </source>
</evidence>
<dbReference type="PANTHER" id="PTHR10217:SF548">
    <property type="entry name" value="GH12235P"/>
    <property type="match status" value="1"/>
</dbReference>
<dbReference type="Pfam" id="PF00027">
    <property type="entry name" value="cNMP_binding"/>
    <property type="match status" value="2"/>
</dbReference>
<feature type="transmembrane region" description="Helical" evidence="7">
    <location>
        <begin position="1057"/>
        <end position="1076"/>
    </location>
</feature>
<dbReference type="OrthoDB" id="415460at2759"/>
<dbReference type="SUPFAM" id="SSF51206">
    <property type="entry name" value="cAMP-binding domain-like"/>
    <property type="match status" value="4"/>
</dbReference>
<feature type="domain" description="Cyclic nucleotide-binding" evidence="8">
    <location>
        <begin position="335"/>
        <end position="456"/>
    </location>
</feature>
<feature type="transmembrane region" description="Helical" evidence="7">
    <location>
        <begin position="1026"/>
        <end position="1050"/>
    </location>
</feature>
<gene>
    <name evidence="9" type="ORF">ACAOBT_LOCUS20752</name>
</gene>
<feature type="transmembrane region" description="Helical" evidence="7">
    <location>
        <begin position="1713"/>
        <end position="1732"/>
    </location>
</feature>
<feature type="transmembrane region" description="Helical" evidence="7">
    <location>
        <begin position="28"/>
        <end position="52"/>
    </location>
</feature>
<name>A0A9P0PSL8_ACAOB</name>
<dbReference type="EMBL" id="CAKOFQ010007138">
    <property type="protein sequence ID" value="CAH1992270.1"/>
    <property type="molecule type" value="Genomic_DNA"/>
</dbReference>
<dbReference type="SMART" id="SM00100">
    <property type="entry name" value="cNMP"/>
    <property type="match status" value="4"/>
</dbReference>
<feature type="transmembrane region" description="Helical" evidence="7">
    <location>
        <begin position="662"/>
        <end position="685"/>
    </location>
</feature>
<keyword evidence="5" id="KW-0406">Ion transport</keyword>
<dbReference type="InterPro" id="IPR014710">
    <property type="entry name" value="RmlC-like_jellyroll"/>
</dbReference>
<keyword evidence="3 7" id="KW-0812">Transmembrane</keyword>
<feature type="transmembrane region" description="Helical" evidence="7">
    <location>
        <begin position="1739"/>
        <end position="1757"/>
    </location>
</feature>
<feature type="transmembrane region" description="Helical" evidence="7">
    <location>
        <begin position="705"/>
        <end position="722"/>
    </location>
</feature>
<comment type="subcellular location">
    <subcellularLocation>
        <location evidence="1">Membrane</location>
        <topology evidence="1">Multi-pass membrane protein</topology>
    </subcellularLocation>
</comment>
<evidence type="ECO:0000313" key="10">
    <source>
        <dbReference type="Proteomes" id="UP001152888"/>
    </source>
</evidence>
<dbReference type="Gene3D" id="1.10.287.70">
    <property type="match status" value="2"/>
</dbReference>
<feature type="transmembrane region" description="Helical" evidence="7">
    <location>
        <begin position="238"/>
        <end position="262"/>
    </location>
</feature>
<dbReference type="InterPro" id="IPR018490">
    <property type="entry name" value="cNMP-bd_dom_sf"/>
</dbReference>
<feature type="transmembrane region" description="Helical" evidence="7">
    <location>
        <begin position="1158"/>
        <end position="1180"/>
    </location>
</feature>
<feature type="transmembrane region" description="Helical" evidence="7">
    <location>
        <begin position="155"/>
        <end position="173"/>
    </location>
</feature>
<evidence type="ECO:0000313" key="9">
    <source>
        <dbReference type="EMBL" id="CAH1992270.1"/>
    </source>
</evidence>
<evidence type="ECO:0000256" key="1">
    <source>
        <dbReference type="ARBA" id="ARBA00004141"/>
    </source>
</evidence>
<dbReference type="Pfam" id="PF00520">
    <property type="entry name" value="Ion_trans"/>
    <property type="match status" value="1"/>
</dbReference>
<dbReference type="GO" id="GO:0005886">
    <property type="term" value="C:plasma membrane"/>
    <property type="evidence" value="ECO:0007669"/>
    <property type="project" value="TreeGrafter"/>
</dbReference>
<feature type="domain" description="Cyclic nucleotide-binding" evidence="8">
    <location>
        <begin position="1843"/>
        <end position="1912"/>
    </location>
</feature>
<keyword evidence="10" id="KW-1185">Reference proteome</keyword>
<dbReference type="Gene3D" id="1.10.287.630">
    <property type="entry name" value="Helix hairpin bin"/>
    <property type="match status" value="1"/>
</dbReference>
<feature type="transmembrane region" description="Helical" evidence="7">
    <location>
        <begin position="1238"/>
        <end position="1261"/>
    </location>
</feature>
<comment type="caution">
    <text evidence="9">The sequence shown here is derived from an EMBL/GenBank/DDBJ whole genome shotgun (WGS) entry which is preliminary data.</text>
</comment>
<dbReference type="InterPro" id="IPR005821">
    <property type="entry name" value="Ion_trans_dom"/>
</dbReference>
<evidence type="ECO:0000256" key="4">
    <source>
        <dbReference type="ARBA" id="ARBA00022989"/>
    </source>
</evidence>
<feature type="transmembrane region" description="Helical" evidence="7">
    <location>
        <begin position="1004"/>
        <end position="1020"/>
    </location>
</feature>
<dbReference type="GO" id="GO:0005249">
    <property type="term" value="F:voltage-gated potassium channel activity"/>
    <property type="evidence" value="ECO:0007669"/>
    <property type="project" value="TreeGrafter"/>
</dbReference>
<proteinExistence type="predicted"/>
<dbReference type="PROSITE" id="PS50042">
    <property type="entry name" value="CNMP_BINDING_3"/>
    <property type="match status" value="4"/>
</dbReference>
<dbReference type="InterPro" id="IPR050818">
    <property type="entry name" value="KCNH_animal-type"/>
</dbReference>
<evidence type="ECO:0000256" key="7">
    <source>
        <dbReference type="SAM" id="Phobius"/>
    </source>
</evidence>
<accession>A0A9P0PSL8</accession>
<organism evidence="9 10">
    <name type="scientific">Acanthoscelides obtectus</name>
    <name type="common">Bean weevil</name>
    <name type="synonym">Bruchus obtectus</name>
    <dbReference type="NCBI Taxonomy" id="200917"/>
    <lineage>
        <taxon>Eukaryota</taxon>
        <taxon>Metazoa</taxon>
        <taxon>Ecdysozoa</taxon>
        <taxon>Arthropoda</taxon>
        <taxon>Hexapoda</taxon>
        <taxon>Insecta</taxon>
        <taxon>Pterygota</taxon>
        <taxon>Neoptera</taxon>
        <taxon>Endopterygota</taxon>
        <taxon>Coleoptera</taxon>
        <taxon>Polyphaga</taxon>
        <taxon>Cucujiformia</taxon>
        <taxon>Chrysomeloidea</taxon>
        <taxon>Chrysomelidae</taxon>
        <taxon>Bruchinae</taxon>
        <taxon>Bruchini</taxon>
        <taxon>Acanthoscelides</taxon>
    </lineage>
</organism>
<reference evidence="9" key="1">
    <citation type="submission" date="2022-03" db="EMBL/GenBank/DDBJ databases">
        <authorList>
            <person name="Sayadi A."/>
        </authorList>
    </citation>
    <scope>NUCLEOTIDE SEQUENCE</scope>
</reference>
<keyword evidence="6 7" id="KW-0472">Membrane</keyword>
<evidence type="ECO:0000259" key="8">
    <source>
        <dbReference type="PROSITE" id="PS50042"/>
    </source>
</evidence>
<dbReference type="SUPFAM" id="SSF81324">
    <property type="entry name" value="Voltage-gated potassium channels"/>
    <property type="match status" value="2"/>
</dbReference>
<feature type="domain" description="Cyclic nucleotide-binding" evidence="8">
    <location>
        <begin position="840"/>
        <end position="939"/>
    </location>
</feature>
<feature type="transmembrane region" description="Helical" evidence="7">
    <location>
        <begin position="734"/>
        <end position="754"/>
    </location>
</feature>
<dbReference type="CDD" id="cd00038">
    <property type="entry name" value="CAP_ED"/>
    <property type="match status" value="4"/>
</dbReference>
<evidence type="ECO:0000256" key="3">
    <source>
        <dbReference type="ARBA" id="ARBA00022692"/>
    </source>
</evidence>
<dbReference type="Gene3D" id="2.60.120.10">
    <property type="entry name" value="Jelly Rolls"/>
    <property type="match status" value="4"/>
</dbReference>
<keyword evidence="2" id="KW-0813">Transport</keyword>
<feature type="transmembrane region" description="Helical" evidence="7">
    <location>
        <begin position="1096"/>
        <end position="1118"/>
    </location>
</feature>
<feature type="transmembrane region" description="Helical" evidence="7">
    <location>
        <begin position="1524"/>
        <end position="1547"/>
    </location>
</feature>
<dbReference type="PANTHER" id="PTHR10217">
    <property type="entry name" value="VOLTAGE AND LIGAND GATED POTASSIUM CHANNEL"/>
    <property type="match status" value="1"/>
</dbReference>